<reference evidence="5 6" key="1">
    <citation type="submission" date="2024-04" db="EMBL/GenBank/DDBJ databases">
        <title>Novel species of the genus Ideonella isolated from streams.</title>
        <authorList>
            <person name="Lu H."/>
        </authorList>
    </citation>
    <scope>NUCLEOTIDE SEQUENCE [LARGE SCALE GENOMIC DNA]</scope>
    <source>
        <strain evidence="5 6">BYS139W</strain>
    </source>
</reference>
<dbReference type="CDD" id="cd01392">
    <property type="entry name" value="HTH_LacI"/>
    <property type="match status" value="1"/>
</dbReference>
<keyword evidence="1" id="KW-0805">Transcription regulation</keyword>
<dbReference type="PANTHER" id="PTHR30146">
    <property type="entry name" value="LACI-RELATED TRANSCRIPTIONAL REPRESSOR"/>
    <property type="match status" value="1"/>
</dbReference>
<dbReference type="EMBL" id="JBBUTF010000006">
    <property type="protein sequence ID" value="MEK8025802.1"/>
    <property type="molecule type" value="Genomic_DNA"/>
</dbReference>
<dbReference type="RefSeq" id="WP_341373589.1">
    <property type="nucleotide sequence ID" value="NZ_JBBUTF010000006.1"/>
</dbReference>
<keyword evidence="2 5" id="KW-0238">DNA-binding</keyword>
<evidence type="ECO:0000313" key="5">
    <source>
        <dbReference type="EMBL" id="MEK8025802.1"/>
    </source>
</evidence>
<dbReference type="InterPro" id="IPR025997">
    <property type="entry name" value="SBP_2_dom"/>
</dbReference>
<dbReference type="SUPFAM" id="SSF47413">
    <property type="entry name" value="lambda repressor-like DNA-binding domains"/>
    <property type="match status" value="1"/>
</dbReference>
<dbReference type="CDD" id="cd06307">
    <property type="entry name" value="PBP1_sugar_binding"/>
    <property type="match status" value="1"/>
</dbReference>
<dbReference type="Pfam" id="PF13407">
    <property type="entry name" value="Peripla_BP_4"/>
    <property type="match status" value="1"/>
</dbReference>
<evidence type="ECO:0000256" key="3">
    <source>
        <dbReference type="ARBA" id="ARBA00023163"/>
    </source>
</evidence>
<protein>
    <submittedName>
        <fullName evidence="5">LacI family DNA-binding transcriptional regulator</fullName>
    </submittedName>
</protein>
<dbReference type="PROSITE" id="PS50932">
    <property type="entry name" value="HTH_LACI_2"/>
    <property type="match status" value="1"/>
</dbReference>
<dbReference type="SUPFAM" id="SSF53822">
    <property type="entry name" value="Periplasmic binding protein-like I"/>
    <property type="match status" value="1"/>
</dbReference>
<dbReference type="InterPro" id="IPR000843">
    <property type="entry name" value="HTH_LacI"/>
</dbReference>
<keyword evidence="3" id="KW-0804">Transcription</keyword>
<sequence length="335" mass="35425">MTDVARAAGVGVATVDRVINRRAPVRPATAQRVLEAAEAVGFRRAGLIRHRVDETLRPVTLGVVLQSAQSPFYRGLAEALRQAAAGLAAPGARMVIAHLDDLTPRHVAARITELGASCDAVAVVAADHPQITQAVDGLGAQGVPVFALVSDLSAPTLAGHVGVDNRKVGHMAAWTLSRLCRPGKLGLILGSHRYQCQEQCEVSFRAWLRESAPGFQVLESLVSLEDAGLARATTEELLHLHPDLKGVYVAGGGVEGVIEALREAARPDLVVIAHDLTDVTRAALLDGSVTLLLSHPCDWMALRLCEAMTAAVRTPAEGGRQQMLLPFVSYGVANV</sequence>
<dbReference type="GO" id="GO:0003677">
    <property type="term" value="F:DNA binding"/>
    <property type="evidence" value="ECO:0007669"/>
    <property type="project" value="UniProtKB-KW"/>
</dbReference>
<evidence type="ECO:0000256" key="2">
    <source>
        <dbReference type="ARBA" id="ARBA00023125"/>
    </source>
</evidence>
<evidence type="ECO:0000256" key="1">
    <source>
        <dbReference type="ARBA" id="ARBA00023015"/>
    </source>
</evidence>
<evidence type="ECO:0000313" key="6">
    <source>
        <dbReference type="Proteomes" id="UP001368500"/>
    </source>
</evidence>
<dbReference type="InterPro" id="IPR028082">
    <property type="entry name" value="Peripla_BP_I"/>
</dbReference>
<dbReference type="SMART" id="SM00354">
    <property type="entry name" value="HTH_LACI"/>
    <property type="match status" value="1"/>
</dbReference>
<dbReference type="PROSITE" id="PS00356">
    <property type="entry name" value="HTH_LACI_1"/>
    <property type="match status" value="1"/>
</dbReference>
<organism evidence="5 6">
    <name type="scientific">Pseudaquabacterium rugosum</name>
    <dbReference type="NCBI Taxonomy" id="2984194"/>
    <lineage>
        <taxon>Bacteria</taxon>
        <taxon>Pseudomonadati</taxon>
        <taxon>Pseudomonadota</taxon>
        <taxon>Betaproteobacteria</taxon>
        <taxon>Burkholderiales</taxon>
        <taxon>Sphaerotilaceae</taxon>
        <taxon>Pseudaquabacterium</taxon>
    </lineage>
</organism>
<name>A0ABU9B9X5_9BURK</name>
<proteinExistence type="predicted"/>
<dbReference type="InterPro" id="IPR010982">
    <property type="entry name" value="Lambda_DNA-bd_dom_sf"/>
</dbReference>
<evidence type="ECO:0000259" key="4">
    <source>
        <dbReference type="PROSITE" id="PS50932"/>
    </source>
</evidence>
<dbReference type="Gene3D" id="1.10.260.40">
    <property type="entry name" value="lambda repressor-like DNA-binding domains"/>
    <property type="match status" value="1"/>
</dbReference>
<dbReference type="Proteomes" id="UP001368500">
    <property type="component" value="Unassembled WGS sequence"/>
</dbReference>
<gene>
    <name evidence="5" type="ORF">AACH11_07505</name>
</gene>
<dbReference type="PANTHER" id="PTHR30146:SF152">
    <property type="entry name" value="TRANSCRIPTIONAL REGULATORY PROTEIN"/>
    <property type="match status" value="1"/>
</dbReference>
<accession>A0ABU9B9X5</accession>
<dbReference type="Gene3D" id="3.40.50.2300">
    <property type="match status" value="2"/>
</dbReference>
<comment type="caution">
    <text evidence="5">The sequence shown here is derived from an EMBL/GenBank/DDBJ whole genome shotgun (WGS) entry which is preliminary data.</text>
</comment>
<dbReference type="Pfam" id="PF00356">
    <property type="entry name" value="LacI"/>
    <property type="match status" value="1"/>
</dbReference>
<feature type="domain" description="HTH lacI-type" evidence="4">
    <location>
        <begin position="1"/>
        <end position="49"/>
    </location>
</feature>
<keyword evidence="6" id="KW-1185">Reference proteome</keyword>